<sequence length="204" mass="22840">MYINFIKHVKTTGGEAREPPPHYDLLHNILGDKHKITLGHIKDSLQLADTQDELNVIHQPGLSTSAPLSSPQPQPCATTSQQPLTPTSSSSRSQTPTSSSHLLESSTPLSRSHTPHLDSHFQNIRKSVKPPKADVIQTLLTMHKENIDMQTSQFKVLENLMTTQNKLLEQQNAHKATIVSLFESMVKKTTRKRRRHSSDSDDDD</sequence>
<dbReference type="EMBL" id="GEZM01096170">
    <property type="protein sequence ID" value="JAV55100.1"/>
    <property type="molecule type" value="Transcribed_RNA"/>
</dbReference>
<dbReference type="EMBL" id="GEZM01096166">
    <property type="protein sequence ID" value="JAV55110.1"/>
    <property type="molecule type" value="Transcribed_RNA"/>
</dbReference>
<reference evidence="2" key="1">
    <citation type="journal article" date="2016" name="Sci. Rep.">
        <title>Molecular characterization of firefly nuptial gifts: a multi-omics approach sheds light on postcopulatory sexual selection.</title>
        <authorList>
            <person name="Al-Wathiqui N."/>
            <person name="Fallon T.R."/>
            <person name="South A."/>
            <person name="Weng J.K."/>
            <person name="Lewis S.M."/>
        </authorList>
    </citation>
    <scope>NUCLEOTIDE SEQUENCE</scope>
</reference>
<dbReference type="EMBL" id="GEZM01096171">
    <property type="protein sequence ID" value="JAV55098.1"/>
    <property type="molecule type" value="Transcribed_RNA"/>
</dbReference>
<dbReference type="EMBL" id="GEZM01096174">
    <property type="protein sequence ID" value="JAV55091.1"/>
    <property type="molecule type" value="Transcribed_RNA"/>
</dbReference>
<dbReference type="EMBL" id="GEZM01096167">
    <property type="protein sequence ID" value="JAV55107.1"/>
    <property type="molecule type" value="Transcribed_RNA"/>
</dbReference>
<feature type="region of interest" description="Disordered" evidence="1">
    <location>
        <begin position="61"/>
        <end position="129"/>
    </location>
</feature>
<feature type="compositionally biased region" description="Low complexity" evidence="1">
    <location>
        <begin position="78"/>
        <end position="100"/>
    </location>
</feature>
<dbReference type="EMBL" id="GEZM01096168">
    <property type="protein sequence ID" value="JAV55103.1"/>
    <property type="molecule type" value="Transcribed_RNA"/>
</dbReference>
<feature type="compositionally biased region" description="Polar residues" evidence="1">
    <location>
        <begin position="61"/>
        <end position="77"/>
    </location>
</feature>
<accession>A0A1Y1K0U3</accession>
<dbReference type="EMBL" id="GEZM01096164">
    <property type="protein sequence ID" value="JAV55112.1"/>
    <property type="molecule type" value="Transcribed_RNA"/>
</dbReference>
<proteinExistence type="predicted"/>
<feature type="compositionally biased region" description="Polar residues" evidence="1">
    <location>
        <begin position="101"/>
        <end position="112"/>
    </location>
</feature>
<dbReference type="AlphaFoldDB" id="A0A1Y1K0U3"/>
<evidence type="ECO:0000313" key="2">
    <source>
        <dbReference type="EMBL" id="JAV55089.1"/>
    </source>
</evidence>
<dbReference type="EMBL" id="GEZM01096173">
    <property type="protein sequence ID" value="JAV55095.1"/>
    <property type="molecule type" value="Transcribed_RNA"/>
</dbReference>
<dbReference type="EMBL" id="GEZM01096176">
    <property type="protein sequence ID" value="JAV55089.1"/>
    <property type="molecule type" value="Transcribed_RNA"/>
</dbReference>
<organism evidence="2">
    <name type="scientific">Photinus pyralis</name>
    <name type="common">Common eastern firefly</name>
    <name type="synonym">Lampyris pyralis</name>
    <dbReference type="NCBI Taxonomy" id="7054"/>
    <lineage>
        <taxon>Eukaryota</taxon>
        <taxon>Metazoa</taxon>
        <taxon>Ecdysozoa</taxon>
        <taxon>Arthropoda</taxon>
        <taxon>Hexapoda</taxon>
        <taxon>Insecta</taxon>
        <taxon>Pterygota</taxon>
        <taxon>Neoptera</taxon>
        <taxon>Endopterygota</taxon>
        <taxon>Coleoptera</taxon>
        <taxon>Polyphaga</taxon>
        <taxon>Elateriformia</taxon>
        <taxon>Elateroidea</taxon>
        <taxon>Lampyridae</taxon>
        <taxon>Lampyrinae</taxon>
        <taxon>Photinus</taxon>
    </lineage>
</organism>
<name>A0A1Y1K0U3_PHOPY</name>
<protein>
    <submittedName>
        <fullName evidence="2">Uncharacterized protein</fullName>
    </submittedName>
</protein>
<evidence type="ECO:0000256" key="1">
    <source>
        <dbReference type="SAM" id="MobiDB-lite"/>
    </source>
</evidence>